<name>A0A4S2BMB4_9LACO</name>
<keyword evidence="1" id="KW-1133">Transmembrane helix</keyword>
<feature type="transmembrane region" description="Helical" evidence="1">
    <location>
        <begin position="7"/>
        <end position="27"/>
    </location>
</feature>
<dbReference type="RefSeq" id="WP_004045126.1">
    <property type="nucleotide sequence ID" value="NZ_AQFR02000003.1"/>
</dbReference>
<accession>A0A4S2BMB4</accession>
<gene>
    <name evidence="2" type="ORF">E5351_04180</name>
</gene>
<dbReference type="Proteomes" id="UP000309117">
    <property type="component" value="Unassembled WGS sequence"/>
</dbReference>
<proteinExistence type="predicted"/>
<evidence type="ECO:0000256" key="1">
    <source>
        <dbReference type="SAM" id="Phobius"/>
    </source>
</evidence>
<keyword evidence="1" id="KW-0472">Membrane</keyword>
<feature type="transmembrane region" description="Helical" evidence="1">
    <location>
        <begin position="39"/>
        <end position="62"/>
    </location>
</feature>
<organism evidence="2 3">
    <name type="scientific">Lactobacillus intestinalis</name>
    <dbReference type="NCBI Taxonomy" id="151781"/>
    <lineage>
        <taxon>Bacteria</taxon>
        <taxon>Bacillati</taxon>
        <taxon>Bacillota</taxon>
        <taxon>Bacilli</taxon>
        <taxon>Lactobacillales</taxon>
        <taxon>Lactobacillaceae</taxon>
        <taxon>Lactobacillus</taxon>
    </lineage>
</organism>
<sequence>MEKYRPSTTSISIGIALMIVGICLWVIRAVVNKTQLDFLVPIGLLLICVGGLTLTIIAFITLHKNDLAMRKHEAEENDDSH</sequence>
<comment type="caution">
    <text evidence="2">The sequence shown here is derived from an EMBL/GenBank/DDBJ whole genome shotgun (WGS) entry which is preliminary data.</text>
</comment>
<dbReference type="AlphaFoldDB" id="A0A4S2BMB4"/>
<reference evidence="2 3" key="1">
    <citation type="submission" date="2019-04" db="EMBL/GenBank/DDBJ databases">
        <title>Microbes associate with the intestines of laboratory mice.</title>
        <authorList>
            <person name="Navarre W."/>
            <person name="Wong E."/>
            <person name="Huang K."/>
            <person name="Tropini C."/>
            <person name="Ng K."/>
            <person name="Yu B."/>
        </authorList>
    </citation>
    <scope>NUCLEOTIDE SEQUENCE [LARGE SCALE GENOMIC DNA]</scope>
    <source>
        <strain evidence="2 3">NM61_E11</strain>
    </source>
</reference>
<evidence type="ECO:0000313" key="3">
    <source>
        <dbReference type="Proteomes" id="UP000309117"/>
    </source>
</evidence>
<protein>
    <submittedName>
        <fullName evidence="2">Uncharacterized protein</fullName>
    </submittedName>
</protein>
<keyword evidence="1" id="KW-0812">Transmembrane</keyword>
<dbReference type="EMBL" id="SRYV01000006">
    <property type="protein sequence ID" value="TGY16018.1"/>
    <property type="molecule type" value="Genomic_DNA"/>
</dbReference>
<evidence type="ECO:0000313" key="2">
    <source>
        <dbReference type="EMBL" id="TGY16018.1"/>
    </source>
</evidence>